<name>A7RSW7_NEMVE</name>
<dbReference type="GO" id="GO:0005634">
    <property type="term" value="C:nucleus"/>
    <property type="evidence" value="ECO:0000318"/>
    <property type="project" value="GO_Central"/>
</dbReference>
<evidence type="ECO:0000256" key="3">
    <source>
        <dbReference type="SAM" id="MobiDB-lite"/>
    </source>
</evidence>
<dbReference type="GO" id="GO:0003729">
    <property type="term" value="F:mRNA binding"/>
    <property type="evidence" value="ECO:0000318"/>
    <property type="project" value="GO_Central"/>
</dbReference>
<dbReference type="EMBL" id="DS469535">
    <property type="protein sequence ID" value="EDO45532.1"/>
    <property type="molecule type" value="Genomic_DNA"/>
</dbReference>
<feature type="region of interest" description="Disordered" evidence="3">
    <location>
        <begin position="173"/>
        <end position="196"/>
    </location>
</feature>
<dbReference type="SMART" id="SM00360">
    <property type="entry name" value="RRM"/>
    <property type="match status" value="3"/>
</dbReference>
<feature type="domain" description="RRM" evidence="4">
    <location>
        <begin position="219"/>
        <end position="296"/>
    </location>
</feature>
<dbReference type="FunFam" id="3.30.70.330:FF:001760">
    <property type="match status" value="1"/>
</dbReference>
<evidence type="ECO:0000313" key="6">
    <source>
        <dbReference type="Proteomes" id="UP000001593"/>
    </source>
</evidence>
<feature type="region of interest" description="Disordered" evidence="3">
    <location>
        <begin position="437"/>
        <end position="467"/>
    </location>
</feature>
<feature type="region of interest" description="Disordered" evidence="3">
    <location>
        <begin position="25"/>
        <end position="92"/>
    </location>
</feature>
<dbReference type="SUPFAM" id="SSF54928">
    <property type="entry name" value="RNA-binding domain, RBD"/>
    <property type="match status" value="3"/>
</dbReference>
<sequence length="548" mass="59634">MASSEQQSADQQLALAMAYSNAYSKNTDYNKAEDDSRHQREGSRDSDREDSDSRRRGGNFERNDLKRDRESTSRRYTPYDTNRRSRSSGAPEKKVFVSNIPFESRWQNLKDHMNKVVGDVAFAEIFEDEKGRSKGCGVVEFTSSESAERCISLCNGQDFNGRNLLVRHTRPEDENRMHRSRLRGNSASQSVGGTGGGLPSLLNLSTNPMMKKSNDPAASTVFVTNLDYKVNWQKLKDTFKCAGHVIRAEIMEDDEKKSKGMGTVQFETPMEAMNAVNLLHGKMLMDRALRVRMDRAAPPVQNQMSNLATNAQQLLGGAGANNPLAAAAANNPMALLQLLQSLQGLTALAQLTGLGGVANLGNTQPQTNSSSNQNMGMGASQSMGTSNALPDMSSLANLGALGNLGNLGNFSNMQSPMQSTMQSMAGQYGSQYSTGQYGTSTSYGTSTPQYGTTTSSSAGSSMNQGDASGKQVFVRNLPWKYTWQDLKDKFRPAGKVMRADILTEPSGRSKGCGIVVFETQEEAQMAISAFNGASFDGREIDVRLDRFG</sequence>
<feature type="domain" description="RRM" evidence="4">
    <location>
        <begin position="470"/>
        <end position="547"/>
    </location>
</feature>
<dbReference type="PhylomeDB" id="A7RSW7"/>
<feature type="compositionally biased region" description="Basic and acidic residues" evidence="3">
    <location>
        <begin position="28"/>
        <end position="73"/>
    </location>
</feature>
<dbReference type="InterPro" id="IPR035979">
    <property type="entry name" value="RBD_domain_sf"/>
</dbReference>
<keyword evidence="1 2" id="KW-0694">RNA-binding</keyword>
<gene>
    <name evidence="5" type="ORF">NEMVEDRAFT_v1g240452</name>
</gene>
<feature type="domain" description="RRM" evidence="4">
    <location>
        <begin position="93"/>
        <end position="171"/>
    </location>
</feature>
<proteinExistence type="predicted"/>
<dbReference type="GO" id="GO:0005737">
    <property type="term" value="C:cytoplasm"/>
    <property type="evidence" value="ECO:0000318"/>
    <property type="project" value="GO_Central"/>
</dbReference>
<dbReference type="Pfam" id="PF00076">
    <property type="entry name" value="RRM_1"/>
    <property type="match status" value="3"/>
</dbReference>
<dbReference type="OMA" id="GPMNADH"/>
<dbReference type="Gene3D" id="3.30.70.330">
    <property type="match status" value="3"/>
</dbReference>
<dbReference type="PROSITE" id="PS50102">
    <property type="entry name" value="RRM"/>
    <property type="match status" value="3"/>
</dbReference>
<dbReference type="STRING" id="45351.A7RSW7"/>
<dbReference type="eggNOG" id="ENOG502QV3I">
    <property type="taxonomic scope" value="Eukaryota"/>
</dbReference>
<protein>
    <recommendedName>
        <fullName evidence="4">RRM domain-containing protein</fullName>
    </recommendedName>
</protein>
<feature type="compositionally biased region" description="Polar residues" evidence="3">
    <location>
        <begin position="362"/>
        <end position="388"/>
    </location>
</feature>
<dbReference type="InterPro" id="IPR000504">
    <property type="entry name" value="RRM_dom"/>
</dbReference>
<dbReference type="Proteomes" id="UP000001593">
    <property type="component" value="Unassembled WGS sequence"/>
</dbReference>
<evidence type="ECO:0000313" key="5">
    <source>
        <dbReference type="EMBL" id="EDO45532.1"/>
    </source>
</evidence>
<keyword evidence="6" id="KW-1185">Reference proteome</keyword>
<dbReference type="PANTHER" id="PTHR23003">
    <property type="entry name" value="RNA RECOGNITION MOTIF RRM DOMAIN CONTAINING PROTEIN"/>
    <property type="match status" value="1"/>
</dbReference>
<evidence type="ECO:0000256" key="2">
    <source>
        <dbReference type="PROSITE-ProRule" id="PRU00176"/>
    </source>
</evidence>
<organism evidence="5 6">
    <name type="scientific">Nematostella vectensis</name>
    <name type="common">Starlet sea anemone</name>
    <dbReference type="NCBI Taxonomy" id="45351"/>
    <lineage>
        <taxon>Eukaryota</taxon>
        <taxon>Metazoa</taxon>
        <taxon>Cnidaria</taxon>
        <taxon>Anthozoa</taxon>
        <taxon>Hexacorallia</taxon>
        <taxon>Actiniaria</taxon>
        <taxon>Edwardsiidae</taxon>
        <taxon>Nematostella</taxon>
    </lineage>
</organism>
<dbReference type="GO" id="GO:1990904">
    <property type="term" value="C:ribonucleoprotein complex"/>
    <property type="evidence" value="ECO:0000318"/>
    <property type="project" value="GO_Central"/>
</dbReference>
<evidence type="ECO:0000256" key="1">
    <source>
        <dbReference type="ARBA" id="ARBA00022884"/>
    </source>
</evidence>
<evidence type="ECO:0000259" key="4">
    <source>
        <dbReference type="PROSITE" id="PS50102"/>
    </source>
</evidence>
<dbReference type="InterPro" id="IPR012677">
    <property type="entry name" value="Nucleotide-bd_a/b_plait_sf"/>
</dbReference>
<dbReference type="AlphaFoldDB" id="A7RSW7"/>
<dbReference type="PANTHER" id="PTHR23003:SF3">
    <property type="entry name" value="FI21236P1-RELATED"/>
    <property type="match status" value="1"/>
</dbReference>
<dbReference type="InParanoid" id="A7RSW7"/>
<dbReference type="CDD" id="cd12386">
    <property type="entry name" value="RRM2_hnRNPM_like"/>
    <property type="match status" value="1"/>
</dbReference>
<dbReference type="HOGENOM" id="CLU_019566_1_0_1"/>
<dbReference type="FunFam" id="3.30.70.330:FF:000362">
    <property type="entry name" value="GBP2p Poly(A+) RNA-binding protein"/>
    <property type="match status" value="1"/>
</dbReference>
<reference evidence="5 6" key="1">
    <citation type="journal article" date="2007" name="Science">
        <title>Sea anemone genome reveals ancestral eumetazoan gene repertoire and genomic organization.</title>
        <authorList>
            <person name="Putnam N.H."/>
            <person name="Srivastava M."/>
            <person name="Hellsten U."/>
            <person name="Dirks B."/>
            <person name="Chapman J."/>
            <person name="Salamov A."/>
            <person name="Terry A."/>
            <person name="Shapiro H."/>
            <person name="Lindquist E."/>
            <person name="Kapitonov V.V."/>
            <person name="Jurka J."/>
            <person name="Genikhovich G."/>
            <person name="Grigoriev I.V."/>
            <person name="Lucas S.M."/>
            <person name="Steele R.E."/>
            <person name="Finnerty J.R."/>
            <person name="Technau U."/>
            <person name="Martindale M.Q."/>
            <person name="Rokhsar D.S."/>
        </authorList>
    </citation>
    <scope>NUCLEOTIDE SEQUENCE [LARGE SCALE GENOMIC DNA]</scope>
    <source>
        <strain evidence="6">CH2 X CH6</strain>
    </source>
</reference>
<feature type="region of interest" description="Disordered" evidence="3">
    <location>
        <begin position="362"/>
        <end position="390"/>
    </location>
</feature>
<feature type="compositionally biased region" description="Low complexity" evidence="3">
    <location>
        <begin position="437"/>
        <end position="461"/>
    </location>
</feature>
<dbReference type="InterPro" id="IPR050374">
    <property type="entry name" value="RRT5_SRSF_SR"/>
</dbReference>
<accession>A7RSW7</accession>